<dbReference type="SUPFAM" id="SSF47384">
    <property type="entry name" value="Homodimeric domain of signal transducing histidine kinase"/>
    <property type="match status" value="1"/>
</dbReference>
<keyword evidence="7" id="KW-0902">Two-component regulatory system</keyword>
<feature type="transmembrane region" description="Helical" evidence="8">
    <location>
        <begin position="40"/>
        <end position="62"/>
    </location>
</feature>
<dbReference type="InterPro" id="IPR036890">
    <property type="entry name" value="HATPase_C_sf"/>
</dbReference>
<keyword evidence="6 10" id="KW-0418">Kinase</keyword>
<feature type="transmembrane region" description="Helical" evidence="8">
    <location>
        <begin position="204"/>
        <end position="226"/>
    </location>
</feature>
<dbReference type="CDD" id="cd00082">
    <property type="entry name" value="HisKA"/>
    <property type="match status" value="1"/>
</dbReference>
<keyword evidence="8" id="KW-1133">Transmembrane helix</keyword>
<comment type="subcellular location">
    <subcellularLocation>
        <location evidence="2">Cell membrane</location>
    </subcellularLocation>
</comment>
<dbReference type="PRINTS" id="PR00344">
    <property type="entry name" value="BCTRLSENSOR"/>
</dbReference>
<evidence type="ECO:0000256" key="1">
    <source>
        <dbReference type="ARBA" id="ARBA00000085"/>
    </source>
</evidence>
<keyword evidence="8" id="KW-0812">Transmembrane</keyword>
<feature type="transmembrane region" description="Helical" evidence="8">
    <location>
        <begin position="105"/>
        <end position="124"/>
    </location>
</feature>
<organism evidence="10 11">
    <name type="scientific">Euzebya pacifica</name>
    <dbReference type="NCBI Taxonomy" id="1608957"/>
    <lineage>
        <taxon>Bacteria</taxon>
        <taxon>Bacillati</taxon>
        <taxon>Actinomycetota</taxon>
        <taxon>Nitriliruptoria</taxon>
        <taxon>Euzebyales</taxon>
    </lineage>
</organism>
<evidence type="ECO:0000256" key="6">
    <source>
        <dbReference type="ARBA" id="ARBA00022777"/>
    </source>
</evidence>
<dbReference type="CDD" id="cd00075">
    <property type="entry name" value="HATPase"/>
    <property type="match status" value="1"/>
</dbReference>
<dbReference type="Proteomes" id="UP000264006">
    <property type="component" value="Chromosome"/>
</dbReference>
<keyword evidence="5" id="KW-0808">Transferase</keyword>
<dbReference type="InterPro" id="IPR003661">
    <property type="entry name" value="HisK_dim/P_dom"/>
</dbReference>
<dbReference type="InterPro" id="IPR036097">
    <property type="entry name" value="HisK_dim/P_sf"/>
</dbReference>
<evidence type="ECO:0000256" key="2">
    <source>
        <dbReference type="ARBA" id="ARBA00004236"/>
    </source>
</evidence>
<sequence>MILRRETYRPLLWLSAALTVHLLLTVIVPDLRVAVTSASVRLALEVVMVSVMAGAAILMALLERSGLPTGRDAFVAALVVQCLATTAFGIVPSLLDHPPDLIGSYYPWLVGRYIAGLLLTAAALRARPGRVAPAVLVAVVSVLVVEVAISLSDPFVPLQVASDGSVTPQPLHYLLEIVPAGLFAWGALAASDHAATTGDPLDRWFSLALVVAAFAQVHDALFPAALGPVVTSTDVLSVGLSGLLLVGVGLQVRNLLQQRDRAVGLLREDLRSSARVLKEVRAAREREAAFVSVITHELTSPVAAINAQAHVLDAMAPSALRDPVVAVRDEAARLAVLVRRMEELRRIDDEEFSVQQRPVAIVPLLDEAASFARSMPEALHATVDASPARVLADPVRLGQVLRNVVANAARHAPAGSSLQISGRRDDRRYVIVVADAGPGLAGIDPEQLFQPWVRGADATTSEGTGLGLYLSRRIMTAHDGSITFEDPDEPGARVRIELVVQ</sequence>
<dbReference type="KEGG" id="euz:DVS28_a3369"/>
<dbReference type="EMBL" id="CP031165">
    <property type="protein sequence ID" value="AXV08044.1"/>
    <property type="molecule type" value="Genomic_DNA"/>
</dbReference>
<feature type="transmembrane region" description="Helical" evidence="8">
    <location>
        <begin position="74"/>
        <end position="93"/>
    </location>
</feature>
<dbReference type="EC" id="2.7.13.3" evidence="3"/>
<dbReference type="InterPro" id="IPR003594">
    <property type="entry name" value="HATPase_dom"/>
</dbReference>
<dbReference type="RefSeq" id="WP_114592444.1">
    <property type="nucleotide sequence ID" value="NZ_CP031165.1"/>
</dbReference>
<dbReference type="PANTHER" id="PTHR43711">
    <property type="entry name" value="TWO-COMPONENT HISTIDINE KINASE"/>
    <property type="match status" value="1"/>
</dbReference>
<reference evidence="10 11" key="1">
    <citation type="submission" date="2018-09" db="EMBL/GenBank/DDBJ databases">
        <title>Complete genome sequence of Euzebya sp. DY32-46 isolated from seawater of Pacific Ocean.</title>
        <authorList>
            <person name="Xu L."/>
            <person name="Wu Y.-H."/>
            <person name="Xu X.-W."/>
        </authorList>
    </citation>
    <scope>NUCLEOTIDE SEQUENCE [LARGE SCALE GENOMIC DNA]</scope>
    <source>
        <strain evidence="10 11">DY32-46</strain>
    </source>
</reference>
<feature type="transmembrane region" description="Helical" evidence="8">
    <location>
        <begin position="171"/>
        <end position="192"/>
    </location>
</feature>
<dbReference type="GO" id="GO:0000155">
    <property type="term" value="F:phosphorelay sensor kinase activity"/>
    <property type="evidence" value="ECO:0007669"/>
    <property type="project" value="InterPro"/>
</dbReference>
<evidence type="ECO:0000256" key="8">
    <source>
        <dbReference type="SAM" id="Phobius"/>
    </source>
</evidence>
<evidence type="ECO:0000256" key="3">
    <source>
        <dbReference type="ARBA" id="ARBA00012438"/>
    </source>
</evidence>
<name>A0A346Y0P7_9ACTN</name>
<proteinExistence type="predicted"/>
<feature type="transmembrane region" description="Helical" evidence="8">
    <location>
        <begin position="131"/>
        <end position="151"/>
    </location>
</feature>
<protein>
    <recommendedName>
        <fullName evidence="3">histidine kinase</fullName>
        <ecNumber evidence="3">2.7.13.3</ecNumber>
    </recommendedName>
</protein>
<feature type="domain" description="Histidine kinase" evidence="9">
    <location>
        <begin position="293"/>
        <end position="501"/>
    </location>
</feature>
<evidence type="ECO:0000259" key="9">
    <source>
        <dbReference type="PROSITE" id="PS50109"/>
    </source>
</evidence>
<evidence type="ECO:0000313" key="10">
    <source>
        <dbReference type="EMBL" id="AXV08044.1"/>
    </source>
</evidence>
<keyword evidence="8" id="KW-0472">Membrane</keyword>
<feature type="transmembrane region" description="Helical" evidence="8">
    <location>
        <begin position="12"/>
        <end position="28"/>
    </location>
</feature>
<dbReference type="Gene3D" id="1.10.287.130">
    <property type="match status" value="1"/>
</dbReference>
<dbReference type="InterPro" id="IPR004358">
    <property type="entry name" value="Sig_transdc_His_kin-like_C"/>
</dbReference>
<evidence type="ECO:0000256" key="5">
    <source>
        <dbReference type="ARBA" id="ARBA00022679"/>
    </source>
</evidence>
<dbReference type="GO" id="GO:0005886">
    <property type="term" value="C:plasma membrane"/>
    <property type="evidence" value="ECO:0007669"/>
    <property type="project" value="UniProtKB-SubCell"/>
</dbReference>
<dbReference type="SMART" id="SM00387">
    <property type="entry name" value="HATPase_c"/>
    <property type="match status" value="1"/>
</dbReference>
<dbReference type="Gene3D" id="3.30.565.10">
    <property type="entry name" value="Histidine kinase-like ATPase, C-terminal domain"/>
    <property type="match status" value="1"/>
</dbReference>
<keyword evidence="11" id="KW-1185">Reference proteome</keyword>
<comment type="catalytic activity">
    <reaction evidence="1">
        <text>ATP + protein L-histidine = ADP + protein N-phospho-L-histidine.</text>
        <dbReference type="EC" id="2.7.13.3"/>
    </reaction>
</comment>
<dbReference type="AlphaFoldDB" id="A0A346Y0P7"/>
<dbReference type="Pfam" id="PF02518">
    <property type="entry name" value="HATPase_c"/>
    <property type="match status" value="1"/>
</dbReference>
<feature type="transmembrane region" description="Helical" evidence="8">
    <location>
        <begin position="238"/>
        <end position="256"/>
    </location>
</feature>
<accession>A0A346Y0P7</accession>
<evidence type="ECO:0000313" key="11">
    <source>
        <dbReference type="Proteomes" id="UP000264006"/>
    </source>
</evidence>
<dbReference type="PROSITE" id="PS50109">
    <property type="entry name" value="HIS_KIN"/>
    <property type="match status" value="1"/>
</dbReference>
<dbReference type="InterPro" id="IPR050736">
    <property type="entry name" value="Sensor_HK_Regulatory"/>
</dbReference>
<dbReference type="SMART" id="SM00388">
    <property type="entry name" value="HisKA"/>
    <property type="match status" value="1"/>
</dbReference>
<gene>
    <name evidence="10" type="ORF">DVS28_a3369</name>
</gene>
<dbReference type="PANTHER" id="PTHR43711:SF1">
    <property type="entry name" value="HISTIDINE KINASE 1"/>
    <property type="match status" value="1"/>
</dbReference>
<dbReference type="OrthoDB" id="9757990at2"/>
<keyword evidence="4" id="KW-0597">Phosphoprotein</keyword>
<evidence type="ECO:0000256" key="4">
    <source>
        <dbReference type="ARBA" id="ARBA00022553"/>
    </source>
</evidence>
<dbReference type="SUPFAM" id="SSF55874">
    <property type="entry name" value="ATPase domain of HSP90 chaperone/DNA topoisomerase II/histidine kinase"/>
    <property type="match status" value="1"/>
</dbReference>
<dbReference type="InterPro" id="IPR005467">
    <property type="entry name" value="His_kinase_dom"/>
</dbReference>
<evidence type="ECO:0000256" key="7">
    <source>
        <dbReference type="ARBA" id="ARBA00023012"/>
    </source>
</evidence>